<comment type="similarity">
    <text evidence="5">Belongs to the BI1 family.</text>
</comment>
<dbReference type="Pfam" id="PF01027">
    <property type="entry name" value="Bax1-I"/>
    <property type="match status" value="1"/>
</dbReference>
<proteinExistence type="evidence at transcript level"/>
<sequence length="242" mass="27269">MGDVKISMDDRAGQSSILDDFCYNNNVSKANVYVRLGFLRKVYGILSAQLLATTVIAAFGMFTPAVKLYISQNQWMVMGAFIMSMVLLLALMVKRRETPTNYVLLTAFTFVQAFTVAVVVSFYDQMAVLQAFLLTMGVTGGLTLYTFQSKRDFSTWGAGLYAFLMVLLMGSLLQFFLTSSHLEFVLSLGGAVLFSFFIIFDTHMLMHRVSPEEYILATIELYLDIINLFLHILRIIGEARRN</sequence>
<evidence type="ECO:0000256" key="3">
    <source>
        <dbReference type="ARBA" id="ARBA00022989"/>
    </source>
</evidence>
<evidence type="ECO:0000256" key="2">
    <source>
        <dbReference type="ARBA" id="ARBA00022692"/>
    </source>
</evidence>
<name>A0A023FGJ5_AMBCJ</name>
<organism evidence="6">
    <name type="scientific">Amblyomma cajennense</name>
    <name type="common">Cayenne tick</name>
    <name type="synonym">Acarus cajennensis</name>
    <dbReference type="NCBI Taxonomy" id="34607"/>
    <lineage>
        <taxon>Eukaryota</taxon>
        <taxon>Metazoa</taxon>
        <taxon>Ecdysozoa</taxon>
        <taxon>Arthropoda</taxon>
        <taxon>Chelicerata</taxon>
        <taxon>Arachnida</taxon>
        <taxon>Acari</taxon>
        <taxon>Parasitiformes</taxon>
        <taxon>Ixodida</taxon>
        <taxon>Ixodoidea</taxon>
        <taxon>Ixodidae</taxon>
        <taxon>Amblyomminae</taxon>
        <taxon>Amblyomma</taxon>
    </lineage>
</organism>
<dbReference type="PANTHER" id="PTHR23291:SF50">
    <property type="entry name" value="PROTEIN LIFEGUARD 4"/>
    <property type="match status" value="1"/>
</dbReference>
<keyword evidence="3 5" id="KW-1133">Transmembrane helix</keyword>
<accession>A0A023FGJ5</accession>
<dbReference type="InterPro" id="IPR006214">
    <property type="entry name" value="Bax_inhibitor_1-related"/>
</dbReference>
<dbReference type="PANTHER" id="PTHR23291">
    <property type="entry name" value="BAX INHIBITOR-RELATED"/>
    <property type="match status" value="1"/>
</dbReference>
<dbReference type="EMBL" id="GBBK01003476">
    <property type="protein sequence ID" value="JAC21006.1"/>
    <property type="molecule type" value="mRNA"/>
</dbReference>
<dbReference type="GO" id="GO:0043066">
    <property type="term" value="P:negative regulation of apoptotic process"/>
    <property type="evidence" value="ECO:0007669"/>
    <property type="project" value="TreeGrafter"/>
</dbReference>
<evidence type="ECO:0000256" key="4">
    <source>
        <dbReference type="ARBA" id="ARBA00023136"/>
    </source>
</evidence>
<evidence type="ECO:0000256" key="5">
    <source>
        <dbReference type="RuleBase" id="RU004379"/>
    </source>
</evidence>
<feature type="transmembrane region" description="Helical" evidence="5">
    <location>
        <begin position="102"/>
        <end position="123"/>
    </location>
</feature>
<feature type="transmembrane region" description="Helical" evidence="5">
    <location>
        <begin position="184"/>
        <end position="202"/>
    </location>
</feature>
<keyword evidence="2 5" id="KW-0812">Transmembrane</keyword>
<feature type="transmembrane region" description="Helical" evidence="5">
    <location>
        <begin position="159"/>
        <end position="178"/>
    </location>
</feature>
<feature type="transmembrane region" description="Helical" evidence="5">
    <location>
        <begin position="74"/>
        <end position="93"/>
    </location>
</feature>
<dbReference type="GO" id="GO:0016020">
    <property type="term" value="C:membrane"/>
    <property type="evidence" value="ECO:0007669"/>
    <property type="project" value="UniProtKB-SubCell"/>
</dbReference>
<feature type="transmembrane region" description="Helical" evidence="5">
    <location>
        <begin position="42"/>
        <end position="62"/>
    </location>
</feature>
<evidence type="ECO:0000256" key="1">
    <source>
        <dbReference type="ARBA" id="ARBA00004141"/>
    </source>
</evidence>
<evidence type="ECO:0000313" key="6">
    <source>
        <dbReference type="EMBL" id="JAC21006.1"/>
    </source>
</evidence>
<comment type="subcellular location">
    <subcellularLocation>
        <location evidence="1">Membrane</location>
        <topology evidence="1">Multi-pass membrane protein</topology>
    </subcellularLocation>
</comment>
<reference evidence="6" key="1">
    <citation type="submission" date="2014-03" db="EMBL/GenBank/DDBJ databases">
        <title>The sialotranscriptome of Amblyomma triste, Amblyomma parvum and Amblyomma cajennense ticks, uncovered by 454-based RNA-seq.</title>
        <authorList>
            <person name="Garcia G.R."/>
            <person name="Gardinassi L.G."/>
            <person name="Ribeiro J.M."/>
            <person name="Anatriello E."/>
            <person name="Ferreira B.R."/>
            <person name="Moreira H.N."/>
            <person name="Mafra C."/>
            <person name="Olegario M.M."/>
            <person name="Szabo P.J."/>
            <person name="Miranda-Santos I.K."/>
            <person name="Maruyama S.R."/>
        </authorList>
    </citation>
    <scope>NUCLEOTIDE SEQUENCE</scope>
    <source>
        <strain evidence="6">Uberlandia</strain>
        <tissue evidence="6">Salivary glands</tissue>
    </source>
</reference>
<keyword evidence="4 5" id="KW-0472">Membrane</keyword>
<feature type="transmembrane region" description="Helical" evidence="5">
    <location>
        <begin position="129"/>
        <end position="147"/>
    </location>
</feature>
<protein>
    <submittedName>
        <fullName evidence="6">Putative golgi antiapoptotic protein</fullName>
    </submittedName>
</protein>
<dbReference type="AlphaFoldDB" id="A0A023FGJ5"/>